<accession>A0ABD0QQM6</accession>
<dbReference type="AlphaFoldDB" id="A0ABD0QQM6"/>
<organism evidence="1 2">
    <name type="scientific">Cirrhinus mrigala</name>
    <name type="common">Mrigala</name>
    <dbReference type="NCBI Taxonomy" id="683832"/>
    <lineage>
        <taxon>Eukaryota</taxon>
        <taxon>Metazoa</taxon>
        <taxon>Chordata</taxon>
        <taxon>Craniata</taxon>
        <taxon>Vertebrata</taxon>
        <taxon>Euteleostomi</taxon>
        <taxon>Actinopterygii</taxon>
        <taxon>Neopterygii</taxon>
        <taxon>Teleostei</taxon>
        <taxon>Ostariophysi</taxon>
        <taxon>Cypriniformes</taxon>
        <taxon>Cyprinidae</taxon>
        <taxon>Labeoninae</taxon>
        <taxon>Labeonini</taxon>
        <taxon>Cirrhinus</taxon>
    </lineage>
</organism>
<dbReference type="Proteomes" id="UP001529510">
    <property type="component" value="Unassembled WGS sequence"/>
</dbReference>
<gene>
    <name evidence="1" type="ORF">M9458_015576</name>
</gene>
<proteinExistence type="predicted"/>
<protein>
    <recommendedName>
        <fullName evidence="3">Synaptonemal complex central element protein 1</fullName>
    </recommendedName>
</protein>
<feature type="non-terminal residue" evidence="1">
    <location>
        <position position="1"/>
    </location>
</feature>
<name>A0ABD0QQM6_CIRMR</name>
<evidence type="ECO:0000313" key="2">
    <source>
        <dbReference type="Proteomes" id="UP001529510"/>
    </source>
</evidence>
<sequence length="50" mass="6132">EVVQKNLNELDLELQKQMEMFREEQMHELLALRQAQHQTEKEVKQCHLKE</sequence>
<keyword evidence="2" id="KW-1185">Reference proteome</keyword>
<reference evidence="1 2" key="1">
    <citation type="submission" date="2024-05" db="EMBL/GenBank/DDBJ databases">
        <title>Genome sequencing and assembly of Indian major carp, Cirrhinus mrigala (Hamilton, 1822).</title>
        <authorList>
            <person name="Mohindra V."/>
            <person name="Chowdhury L.M."/>
            <person name="Lal K."/>
            <person name="Jena J.K."/>
        </authorList>
    </citation>
    <scope>NUCLEOTIDE SEQUENCE [LARGE SCALE GENOMIC DNA]</scope>
    <source>
        <strain evidence="1">CM1030</strain>
        <tissue evidence="1">Blood</tissue>
    </source>
</reference>
<dbReference type="EMBL" id="JAMKFB020000007">
    <property type="protein sequence ID" value="KAL0188477.1"/>
    <property type="molecule type" value="Genomic_DNA"/>
</dbReference>
<feature type="non-terminal residue" evidence="1">
    <location>
        <position position="50"/>
    </location>
</feature>
<evidence type="ECO:0000313" key="1">
    <source>
        <dbReference type="EMBL" id="KAL0188477.1"/>
    </source>
</evidence>
<comment type="caution">
    <text evidence="1">The sequence shown here is derived from an EMBL/GenBank/DDBJ whole genome shotgun (WGS) entry which is preliminary data.</text>
</comment>
<evidence type="ECO:0008006" key="3">
    <source>
        <dbReference type="Google" id="ProtNLM"/>
    </source>
</evidence>